<dbReference type="FunFam" id="3.40.309.10:FF:000010">
    <property type="entry name" value="Gamma-aminobutyraldehyde dehydrogenase"/>
    <property type="match status" value="1"/>
</dbReference>
<dbReference type="PANTHER" id="PTHR43217:SF1">
    <property type="entry name" value="SUCCINATE SEMIALDEHYDE DEHYDROGENASE [NAD(P)+] SAD"/>
    <property type="match status" value="1"/>
</dbReference>
<evidence type="ECO:0000256" key="3">
    <source>
        <dbReference type="ARBA" id="ARBA00023002"/>
    </source>
</evidence>
<proteinExistence type="inferred from homology"/>
<dbReference type="EMBL" id="BMYV01000001">
    <property type="protein sequence ID" value="GGX61952.1"/>
    <property type="molecule type" value="Genomic_DNA"/>
</dbReference>
<dbReference type="Gene3D" id="3.40.309.10">
    <property type="entry name" value="Aldehyde Dehydrogenase, Chain A, domain 2"/>
    <property type="match status" value="1"/>
</dbReference>
<keyword evidence="2" id="KW-0521">NADP</keyword>
<organism evidence="5 6">
    <name type="scientific">Litorimonas cladophorae</name>
    <dbReference type="NCBI Taxonomy" id="1220491"/>
    <lineage>
        <taxon>Bacteria</taxon>
        <taxon>Pseudomonadati</taxon>
        <taxon>Pseudomonadota</taxon>
        <taxon>Alphaproteobacteria</taxon>
        <taxon>Maricaulales</taxon>
        <taxon>Robiginitomaculaceae</taxon>
    </lineage>
</organism>
<dbReference type="InterPro" id="IPR047110">
    <property type="entry name" value="GABD/Sad-like"/>
</dbReference>
<evidence type="ECO:0000313" key="5">
    <source>
        <dbReference type="EMBL" id="GGX61952.1"/>
    </source>
</evidence>
<evidence type="ECO:0000256" key="2">
    <source>
        <dbReference type="ARBA" id="ARBA00022857"/>
    </source>
</evidence>
<dbReference type="Pfam" id="PF00171">
    <property type="entry name" value="Aldedh"/>
    <property type="match status" value="1"/>
</dbReference>
<dbReference type="RefSeq" id="WP_189582114.1">
    <property type="nucleotide sequence ID" value="NZ_BMYV01000001.1"/>
</dbReference>
<gene>
    <name evidence="5" type="ORF">GCM10011309_09870</name>
</gene>
<dbReference type="AlphaFoldDB" id="A0A918NEU8"/>
<evidence type="ECO:0000256" key="1">
    <source>
        <dbReference type="ARBA" id="ARBA00009986"/>
    </source>
</evidence>
<dbReference type="Gene3D" id="3.40.605.10">
    <property type="entry name" value="Aldehyde Dehydrogenase, Chain A, domain 1"/>
    <property type="match status" value="1"/>
</dbReference>
<dbReference type="InterPro" id="IPR016161">
    <property type="entry name" value="Ald_DH/histidinol_DH"/>
</dbReference>
<protein>
    <submittedName>
        <fullName evidence="5">Succinate-semialdehyde dehydrogenase</fullName>
    </submittedName>
</protein>
<comment type="caution">
    <text evidence="5">The sequence shown here is derived from an EMBL/GenBank/DDBJ whole genome shotgun (WGS) entry which is preliminary data.</text>
</comment>
<dbReference type="FunFam" id="3.40.605.10:FF:000012">
    <property type="entry name" value="NAD-dependent succinate-semialdehyde dehydrogenase"/>
    <property type="match status" value="1"/>
</dbReference>
<keyword evidence="6" id="KW-1185">Reference proteome</keyword>
<dbReference type="InterPro" id="IPR044148">
    <property type="entry name" value="ALDH_GabD1-like"/>
</dbReference>
<dbReference type="InterPro" id="IPR016163">
    <property type="entry name" value="Ald_DH_C"/>
</dbReference>
<dbReference type="InterPro" id="IPR015590">
    <property type="entry name" value="Aldehyde_DH_dom"/>
</dbReference>
<sequence length="454" mass="48750">MAFASTNPATGEVEATFDNISESQIEDALVASWAAHKTLKSWSMEDRKAAMHRIADILEDEADRLGAIITLEMGKTLKSAIGEVKKCAMGCRYYADHAESMMADEVVEATDAQTYKKYLPLGPIMVVMPWNYPLWQVYRFVAPALMAGNTGLLKHASNVPQCSLSVEDVVRRAGFPEGSLQSMFITTDQVGDILRDDRVRGATLTGSEGAGSSVASICGEVIKPTVLELGGSDAFIVMPSADLDKAVEVAVTARTQNCGQSCIAGKRFIIHADIYDEFKAKFKVGFEALVVGDPNSPATDIGPMVTESARDEIAKQVENAIKDGAARVTGAEVIDGPGFFYRPGILEHIQQSSNAYHEEIFGPVALLFKVHSIEEAIELANDSPFGLGSSIFTQDSDEQAFAINEIEAGATFVNSMTASHPALPFGGVKRSGYGRELAAEGLRAFCNIKTVSIS</sequence>
<dbReference type="InterPro" id="IPR016162">
    <property type="entry name" value="Ald_DH_N"/>
</dbReference>
<comment type="similarity">
    <text evidence="1">Belongs to the aldehyde dehydrogenase family.</text>
</comment>
<evidence type="ECO:0000259" key="4">
    <source>
        <dbReference type="Pfam" id="PF00171"/>
    </source>
</evidence>
<dbReference type="GO" id="GO:0004777">
    <property type="term" value="F:succinate-semialdehyde dehydrogenase (NAD+) activity"/>
    <property type="evidence" value="ECO:0007669"/>
    <property type="project" value="TreeGrafter"/>
</dbReference>
<dbReference type="Proteomes" id="UP000600865">
    <property type="component" value="Unassembled WGS sequence"/>
</dbReference>
<evidence type="ECO:0000313" key="6">
    <source>
        <dbReference type="Proteomes" id="UP000600865"/>
    </source>
</evidence>
<name>A0A918NEU8_9PROT</name>
<keyword evidence="3" id="KW-0560">Oxidoreductase</keyword>
<dbReference type="PANTHER" id="PTHR43217">
    <property type="entry name" value="SUCCINATE SEMIALDEHYDE DEHYDROGENASE [NAD(P)+] SAD"/>
    <property type="match status" value="1"/>
</dbReference>
<dbReference type="GO" id="GO:0004030">
    <property type="term" value="F:aldehyde dehydrogenase [NAD(P)+] activity"/>
    <property type="evidence" value="ECO:0007669"/>
    <property type="project" value="InterPro"/>
</dbReference>
<accession>A0A918NEU8</accession>
<reference evidence="5 6" key="1">
    <citation type="journal article" date="2014" name="Int. J. Syst. Evol. Microbiol.">
        <title>Complete genome sequence of Corynebacterium casei LMG S-19264T (=DSM 44701T), isolated from a smear-ripened cheese.</title>
        <authorList>
            <consortium name="US DOE Joint Genome Institute (JGI-PGF)"/>
            <person name="Walter F."/>
            <person name="Albersmeier A."/>
            <person name="Kalinowski J."/>
            <person name="Ruckert C."/>
        </authorList>
    </citation>
    <scope>NUCLEOTIDE SEQUENCE [LARGE SCALE GENOMIC DNA]</scope>
    <source>
        <strain evidence="5 6">KCTC 23968</strain>
    </source>
</reference>
<feature type="domain" description="Aldehyde dehydrogenase" evidence="4">
    <location>
        <begin position="3"/>
        <end position="451"/>
    </location>
</feature>
<dbReference type="SUPFAM" id="SSF53720">
    <property type="entry name" value="ALDH-like"/>
    <property type="match status" value="1"/>
</dbReference>
<dbReference type="CDD" id="cd07100">
    <property type="entry name" value="ALDH_SSADH1_GabD1"/>
    <property type="match status" value="1"/>
</dbReference>